<dbReference type="STRING" id="1367422.A0A178Z1N3"/>
<dbReference type="EMBL" id="LVYI01000037">
    <property type="protein sequence ID" value="OAP53709.1"/>
    <property type="molecule type" value="Genomic_DNA"/>
</dbReference>
<dbReference type="InterPro" id="IPR039361">
    <property type="entry name" value="Cyclin"/>
</dbReference>
<dbReference type="InterPro" id="IPR036915">
    <property type="entry name" value="Cyclin-like_sf"/>
</dbReference>
<dbReference type="Pfam" id="PF00134">
    <property type="entry name" value="Cyclin_N"/>
    <property type="match status" value="1"/>
</dbReference>
<keyword evidence="4" id="KW-1185">Reference proteome</keyword>
<dbReference type="AlphaFoldDB" id="A0A178Z1N3"/>
<evidence type="ECO:0000313" key="4">
    <source>
        <dbReference type="Proteomes" id="UP000078343"/>
    </source>
</evidence>
<accession>A0A178Z1N3</accession>
<name>A0A178Z1N3_9EURO</name>
<evidence type="ECO:0000256" key="1">
    <source>
        <dbReference type="SAM" id="MobiDB-lite"/>
    </source>
</evidence>
<dbReference type="SUPFAM" id="SSF47954">
    <property type="entry name" value="Cyclin-like"/>
    <property type="match status" value="1"/>
</dbReference>
<protein>
    <recommendedName>
        <fullName evidence="2">Cyclin N-terminal domain-containing protein</fullName>
    </recommendedName>
</protein>
<gene>
    <name evidence="3" type="ORF">AYL99_12115</name>
</gene>
<proteinExistence type="predicted"/>
<reference evidence="3 4" key="1">
    <citation type="submission" date="2016-04" db="EMBL/GenBank/DDBJ databases">
        <title>Draft genome of Fonsecaea erecta CBS 125763.</title>
        <authorList>
            <person name="Weiss V.A."/>
            <person name="Vicente V.A."/>
            <person name="Raittz R.T."/>
            <person name="Moreno L.F."/>
            <person name="De Souza E.M."/>
            <person name="Pedrosa F.O."/>
            <person name="Steffens M.B."/>
            <person name="Faoro H."/>
            <person name="Tadra-Sfeir M.Z."/>
            <person name="Najafzadeh M.J."/>
            <person name="Felipe M.S."/>
            <person name="Teixeira M."/>
            <person name="Sun J."/>
            <person name="Xi L."/>
            <person name="Gomes R."/>
            <person name="De Azevedo C.M."/>
            <person name="Salgado C.G."/>
            <person name="Da Silva M.B."/>
            <person name="Nascimento M.F."/>
            <person name="Queiroz-Telles F."/>
            <person name="Attili D.S."/>
            <person name="Gorbushina A."/>
        </authorList>
    </citation>
    <scope>NUCLEOTIDE SEQUENCE [LARGE SCALE GENOMIC DNA]</scope>
    <source>
        <strain evidence="3 4">CBS 125763</strain>
    </source>
</reference>
<dbReference type="Proteomes" id="UP000078343">
    <property type="component" value="Unassembled WGS sequence"/>
</dbReference>
<dbReference type="GeneID" id="30016280"/>
<dbReference type="RefSeq" id="XP_018687076.1">
    <property type="nucleotide sequence ID" value="XM_018843596.1"/>
</dbReference>
<comment type="caution">
    <text evidence="3">The sequence shown here is derived from an EMBL/GenBank/DDBJ whole genome shotgun (WGS) entry which is preliminary data.</text>
</comment>
<dbReference type="Gene3D" id="1.10.472.10">
    <property type="entry name" value="Cyclin-like"/>
    <property type="match status" value="1"/>
</dbReference>
<dbReference type="InterPro" id="IPR006671">
    <property type="entry name" value="Cyclin_N"/>
</dbReference>
<sequence>MEDETTKTEPTEEAPVPSGFSGAANPLPKGARHSYADGRFQSLLARERTAIPDPKYLDHQDFGADERAAVANWLVELHDGYRLAPVYLFLGVSILDPYLSRKKVNLFRLQLLGATGLWPAAKVEEAMCPVVQHFPLMYCEDETSTPVTSKKRRKICYEGRPYSRNLGFRLDRSWPLGLPAPNSRRGRQRHEMPLPSPILLT</sequence>
<feature type="region of interest" description="Disordered" evidence="1">
    <location>
        <begin position="1"/>
        <end position="30"/>
    </location>
</feature>
<feature type="compositionally biased region" description="Basic and acidic residues" evidence="1">
    <location>
        <begin position="1"/>
        <end position="10"/>
    </location>
</feature>
<dbReference type="OrthoDB" id="5590282at2759"/>
<feature type="domain" description="Cyclin N-terminal" evidence="2">
    <location>
        <begin position="40"/>
        <end position="140"/>
    </location>
</feature>
<feature type="region of interest" description="Disordered" evidence="1">
    <location>
        <begin position="179"/>
        <end position="201"/>
    </location>
</feature>
<evidence type="ECO:0000259" key="2">
    <source>
        <dbReference type="Pfam" id="PF00134"/>
    </source>
</evidence>
<organism evidence="3 4">
    <name type="scientific">Fonsecaea erecta</name>
    <dbReference type="NCBI Taxonomy" id="1367422"/>
    <lineage>
        <taxon>Eukaryota</taxon>
        <taxon>Fungi</taxon>
        <taxon>Dikarya</taxon>
        <taxon>Ascomycota</taxon>
        <taxon>Pezizomycotina</taxon>
        <taxon>Eurotiomycetes</taxon>
        <taxon>Chaetothyriomycetidae</taxon>
        <taxon>Chaetothyriales</taxon>
        <taxon>Herpotrichiellaceae</taxon>
        <taxon>Fonsecaea</taxon>
    </lineage>
</organism>
<evidence type="ECO:0000313" key="3">
    <source>
        <dbReference type="EMBL" id="OAP53709.1"/>
    </source>
</evidence>
<dbReference type="PANTHER" id="PTHR10177">
    <property type="entry name" value="CYCLINS"/>
    <property type="match status" value="1"/>
</dbReference>